<dbReference type="InterPro" id="IPR002698">
    <property type="entry name" value="FTHF_cligase"/>
</dbReference>
<dbReference type="AlphaFoldDB" id="A0A9E8LVM6"/>
<evidence type="ECO:0000256" key="2">
    <source>
        <dbReference type="ARBA" id="ARBA00022741"/>
    </source>
</evidence>
<dbReference type="GO" id="GO:0035999">
    <property type="term" value="P:tetrahydrofolate interconversion"/>
    <property type="evidence" value="ECO:0007669"/>
    <property type="project" value="TreeGrafter"/>
</dbReference>
<dbReference type="NCBIfam" id="TIGR02727">
    <property type="entry name" value="MTHFS_bact"/>
    <property type="match status" value="1"/>
</dbReference>
<keyword evidence="7" id="KW-1185">Reference proteome</keyword>
<gene>
    <name evidence="6" type="ORF">OE104_03530</name>
</gene>
<feature type="binding site" evidence="4">
    <location>
        <position position="56"/>
    </location>
    <ligand>
        <name>substrate</name>
    </ligand>
</feature>
<reference evidence="6" key="1">
    <citation type="submission" date="2022-09" db="EMBL/GenBank/DDBJ databases">
        <title>Complete Genomes of Fervidibacillus albus and Fervidibacillus halotolerans isolated from tidal flat sediments.</title>
        <authorList>
            <person name="Kwon K.K."/>
            <person name="Yang S.-H."/>
            <person name="Park M.J."/>
            <person name="Oh H.-M."/>
        </authorList>
    </citation>
    <scope>NUCLEOTIDE SEQUENCE</scope>
    <source>
        <strain evidence="6">MEBiC13591</strain>
    </source>
</reference>
<keyword evidence="5" id="KW-0460">Magnesium</keyword>
<comment type="catalytic activity">
    <reaction evidence="5">
        <text>(6S)-5-formyl-5,6,7,8-tetrahydrofolate + ATP = (6R)-5,10-methenyltetrahydrofolate + ADP + phosphate</text>
        <dbReference type="Rhea" id="RHEA:10488"/>
        <dbReference type="ChEBI" id="CHEBI:30616"/>
        <dbReference type="ChEBI" id="CHEBI:43474"/>
        <dbReference type="ChEBI" id="CHEBI:57455"/>
        <dbReference type="ChEBI" id="CHEBI:57457"/>
        <dbReference type="ChEBI" id="CHEBI:456216"/>
        <dbReference type="EC" id="6.3.3.2"/>
    </reaction>
</comment>
<name>A0A9E8LVM6_9BACI</name>
<accession>A0A9E8LVM6</accession>
<dbReference type="InterPro" id="IPR037171">
    <property type="entry name" value="NagB/RpiA_transferase-like"/>
</dbReference>
<dbReference type="RefSeq" id="WP_275418200.1">
    <property type="nucleotide sequence ID" value="NZ_CP106878.1"/>
</dbReference>
<dbReference type="Gene3D" id="3.40.50.10420">
    <property type="entry name" value="NagB/RpiA/CoA transferase-like"/>
    <property type="match status" value="1"/>
</dbReference>
<evidence type="ECO:0000256" key="1">
    <source>
        <dbReference type="ARBA" id="ARBA00010638"/>
    </source>
</evidence>
<dbReference type="PANTHER" id="PTHR23407:SF1">
    <property type="entry name" value="5-FORMYLTETRAHYDROFOLATE CYCLO-LIGASE"/>
    <property type="match status" value="1"/>
</dbReference>
<protein>
    <recommendedName>
        <fullName evidence="5">5-formyltetrahydrofolate cyclo-ligase</fullName>
        <ecNumber evidence="5">6.3.3.2</ecNumber>
    </recommendedName>
</protein>
<dbReference type="InterPro" id="IPR024185">
    <property type="entry name" value="FTHF_cligase-like_sf"/>
</dbReference>
<proteinExistence type="inferred from homology"/>
<dbReference type="SUPFAM" id="SSF100950">
    <property type="entry name" value="NagB/RpiA/CoA transferase-like"/>
    <property type="match status" value="1"/>
</dbReference>
<organism evidence="6 7">
    <name type="scientific">Fervidibacillus albus</name>
    <dbReference type="NCBI Taxonomy" id="2980026"/>
    <lineage>
        <taxon>Bacteria</taxon>
        <taxon>Bacillati</taxon>
        <taxon>Bacillota</taxon>
        <taxon>Bacilli</taxon>
        <taxon>Bacillales</taxon>
        <taxon>Bacillaceae</taxon>
        <taxon>Fervidibacillus</taxon>
    </lineage>
</organism>
<dbReference type="Pfam" id="PF01812">
    <property type="entry name" value="5-FTHF_cyc-lig"/>
    <property type="match status" value="1"/>
</dbReference>
<dbReference type="GO" id="GO:0046872">
    <property type="term" value="F:metal ion binding"/>
    <property type="evidence" value="ECO:0007669"/>
    <property type="project" value="UniProtKB-KW"/>
</dbReference>
<dbReference type="PANTHER" id="PTHR23407">
    <property type="entry name" value="ATPASE INHIBITOR/5-FORMYLTETRAHYDROFOLATE CYCLO-LIGASE"/>
    <property type="match status" value="1"/>
</dbReference>
<comment type="cofactor">
    <cofactor evidence="5">
        <name>Mg(2+)</name>
        <dbReference type="ChEBI" id="CHEBI:18420"/>
    </cofactor>
</comment>
<dbReference type="KEGG" id="faf:OE104_03530"/>
<feature type="binding site" evidence="4">
    <location>
        <begin position="135"/>
        <end position="143"/>
    </location>
    <ligand>
        <name>ATP</name>
        <dbReference type="ChEBI" id="CHEBI:30616"/>
    </ligand>
</feature>
<feature type="binding site" evidence="4">
    <location>
        <position position="51"/>
    </location>
    <ligand>
        <name>substrate</name>
    </ligand>
</feature>
<keyword evidence="6" id="KW-0436">Ligase</keyword>
<dbReference type="GO" id="GO:0009396">
    <property type="term" value="P:folic acid-containing compound biosynthetic process"/>
    <property type="evidence" value="ECO:0007669"/>
    <property type="project" value="TreeGrafter"/>
</dbReference>
<sequence length="191" mass="22491">MKEEKARLRKIIRNKLMEMDRIVYEKRSHLIHNRLYSTDIWHEAEIIGITLSMFPEVDTFAIIEEGWRKGKTIAVPKCVPATRELQFFRIQNLNEVEKGYFGLLEPNEERTEAIEREKIDLLIVPGIVFSTTGYRIGHGGGYYDRYLQNFDQQTVSLVFEEQIVDQLPVEMHDERVEMIVTERDVIDCRNG</sequence>
<evidence type="ECO:0000256" key="5">
    <source>
        <dbReference type="RuleBase" id="RU361279"/>
    </source>
</evidence>
<dbReference type="PIRSF" id="PIRSF006806">
    <property type="entry name" value="FTHF_cligase"/>
    <property type="match status" value="1"/>
</dbReference>
<dbReference type="Proteomes" id="UP001164718">
    <property type="component" value="Chromosome"/>
</dbReference>
<evidence type="ECO:0000313" key="6">
    <source>
        <dbReference type="EMBL" id="WAA10414.1"/>
    </source>
</evidence>
<comment type="similarity">
    <text evidence="1 5">Belongs to the 5-formyltetrahydrofolate cyclo-ligase family.</text>
</comment>
<feature type="binding site" evidence="4">
    <location>
        <begin position="5"/>
        <end position="9"/>
    </location>
    <ligand>
        <name>ATP</name>
        <dbReference type="ChEBI" id="CHEBI:30616"/>
    </ligand>
</feature>
<evidence type="ECO:0000256" key="4">
    <source>
        <dbReference type="PIRSR" id="PIRSR006806-1"/>
    </source>
</evidence>
<keyword evidence="5" id="KW-0479">Metal-binding</keyword>
<dbReference type="EMBL" id="CP106878">
    <property type="protein sequence ID" value="WAA10414.1"/>
    <property type="molecule type" value="Genomic_DNA"/>
</dbReference>
<keyword evidence="3 4" id="KW-0067">ATP-binding</keyword>
<evidence type="ECO:0000313" key="7">
    <source>
        <dbReference type="Proteomes" id="UP001164718"/>
    </source>
</evidence>
<dbReference type="GO" id="GO:0030272">
    <property type="term" value="F:5-formyltetrahydrofolate cyclo-ligase activity"/>
    <property type="evidence" value="ECO:0007669"/>
    <property type="project" value="UniProtKB-EC"/>
</dbReference>
<keyword evidence="2 4" id="KW-0547">Nucleotide-binding</keyword>
<dbReference type="EC" id="6.3.3.2" evidence="5"/>
<evidence type="ECO:0000256" key="3">
    <source>
        <dbReference type="ARBA" id="ARBA00022840"/>
    </source>
</evidence>
<dbReference type="GO" id="GO:0005524">
    <property type="term" value="F:ATP binding"/>
    <property type="evidence" value="ECO:0007669"/>
    <property type="project" value="UniProtKB-KW"/>
</dbReference>